<dbReference type="Pfam" id="PF21408">
    <property type="entry name" value="MTR4-like_stalk"/>
    <property type="match status" value="1"/>
</dbReference>
<evidence type="ECO:0000256" key="6">
    <source>
        <dbReference type="SAM" id="MobiDB-lite"/>
    </source>
</evidence>
<dbReference type="InterPro" id="IPR027417">
    <property type="entry name" value="P-loop_NTPase"/>
</dbReference>
<keyword evidence="4 8" id="KW-0347">Helicase</keyword>
<dbReference type="InterPro" id="IPR025696">
    <property type="entry name" value="Beta-barrel_MTR4"/>
</dbReference>
<evidence type="ECO:0000256" key="3">
    <source>
        <dbReference type="ARBA" id="ARBA00022801"/>
    </source>
</evidence>
<dbReference type="GO" id="GO:1990074">
    <property type="term" value="P:polyuridylation-dependent mRNA catabolic process"/>
    <property type="evidence" value="ECO:0007669"/>
    <property type="project" value="EnsemblFungi"/>
</dbReference>
<dbReference type="InterPro" id="IPR048392">
    <property type="entry name" value="MTR4-like_stalk"/>
</dbReference>
<dbReference type="GO" id="GO:0070478">
    <property type="term" value="P:nuclear-transcribed mRNA catabolic process, 3'-5' exonucleolytic nonsense-mediated decay"/>
    <property type="evidence" value="ECO:0007669"/>
    <property type="project" value="TreeGrafter"/>
</dbReference>
<evidence type="ECO:0000256" key="5">
    <source>
        <dbReference type="ARBA" id="ARBA00022840"/>
    </source>
</evidence>
<dbReference type="FunFam" id="3.40.50.300:FF:000987">
    <property type="entry name" value="DEAD/DEAH box RNA helicase"/>
    <property type="match status" value="1"/>
</dbReference>
<dbReference type="GO" id="GO:0055087">
    <property type="term" value="C:Ski complex"/>
    <property type="evidence" value="ECO:0007669"/>
    <property type="project" value="TreeGrafter"/>
</dbReference>
<reference evidence="8 9" key="1">
    <citation type="submission" date="2016-04" db="EMBL/GenBank/DDBJ databases">
        <title>Evolutionary innovation and constraint leading to complex multicellularity in the Ascomycota.</title>
        <authorList>
            <person name="Cisse O."/>
            <person name="Nguyen A."/>
            <person name="Hewitt D.A."/>
            <person name="Jedd G."/>
            <person name="Stajich J.E."/>
        </authorList>
    </citation>
    <scope>NUCLEOTIDE SEQUENCE [LARGE SCALE GENOMIC DNA]</scope>
    <source>
        <strain evidence="8 9">DAH-3</strain>
    </source>
</reference>
<evidence type="ECO:0000256" key="4">
    <source>
        <dbReference type="ARBA" id="ARBA00022806"/>
    </source>
</evidence>
<dbReference type="InterPro" id="IPR001650">
    <property type="entry name" value="Helicase_C-like"/>
</dbReference>
<gene>
    <name evidence="8" type="ORF">NEOLI_004702</name>
</gene>
<dbReference type="PANTHER" id="PTHR12131">
    <property type="entry name" value="ATP-DEPENDENT RNA AND DNA HELICASE"/>
    <property type="match status" value="1"/>
</dbReference>
<dbReference type="Pfam" id="PF13234">
    <property type="entry name" value="MTR4_beta-barrel"/>
    <property type="match status" value="1"/>
</dbReference>
<feature type="region of interest" description="Disordered" evidence="6">
    <location>
        <begin position="75"/>
        <end position="95"/>
    </location>
</feature>
<dbReference type="AlphaFoldDB" id="A0A1U7LIE3"/>
<feature type="domain" description="Helicase C-terminal" evidence="7">
    <location>
        <begin position="107"/>
        <end position="310"/>
    </location>
</feature>
<dbReference type="Proteomes" id="UP000186594">
    <property type="component" value="Unassembled WGS sequence"/>
</dbReference>
<dbReference type="PROSITE" id="PS51194">
    <property type="entry name" value="HELICASE_CTER"/>
    <property type="match status" value="1"/>
</dbReference>
<dbReference type="GO" id="GO:0004386">
    <property type="term" value="F:helicase activity"/>
    <property type="evidence" value="ECO:0007669"/>
    <property type="project" value="UniProtKB-KW"/>
</dbReference>
<dbReference type="InterPro" id="IPR012961">
    <property type="entry name" value="Ski2/MTR4_C"/>
</dbReference>
<comment type="similarity">
    <text evidence="1">Belongs to the helicase family. SKI2 subfamily.</text>
</comment>
<dbReference type="PANTHER" id="PTHR12131:SF1">
    <property type="entry name" value="ATP-DEPENDENT RNA HELICASE SUPV3L1, MITOCHONDRIAL-RELATED"/>
    <property type="match status" value="1"/>
</dbReference>
<comment type="caution">
    <text evidence="8">The sequence shown here is derived from an EMBL/GenBank/DDBJ whole genome shotgun (WGS) entry which is preliminary data.</text>
</comment>
<evidence type="ECO:0000313" key="9">
    <source>
        <dbReference type="Proteomes" id="UP000186594"/>
    </source>
</evidence>
<dbReference type="STRING" id="1198029.A0A1U7LIE3"/>
<dbReference type="GO" id="GO:0005524">
    <property type="term" value="F:ATP binding"/>
    <property type="evidence" value="ECO:0007669"/>
    <property type="project" value="UniProtKB-KW"/>
</dbReference>
<keyword evidence="9" id="KW-1185">Reference proteome</keyword>
<evidence type="ECO:0000313" key="8">
    <source>
        <dbReference type="EMBL" id="OLL22398.1"/>
    </source>
</evidence>
<evidence type="ECO:0000259" key="7">
    <source>
        <dbReference type="PROSITE" id="PS51194"/>
    </source>
</evidence>
<evidence type="ECO:0000256" key="1">
    <source>
        <dbReference type="ARBA" id="ARBA00010140"/>
    </source>
</evidence>
<dbReference type="Pfam" id="PF08148">
    <property type="entry name" value="DSHCT"/>
    <property type="match status" value="1"/>
</dbReference>
<keyword evidence="2" id="KW-0547">Nucleotide-binding</keyword>
<evidence type="ECO:0000256" key="2">
    <source>
        <dbReference type="ARBA" id="ARBA00022741"/>
    </source>
</evidence>
<sequence>ILLSATVPNTLEFASWVGRTKKKDIYVISTLKRPVPLEYFLWVNKSLVKIVDSNMNFLTQGYKEATLLIKKPKVTKPSNDARGRGQKHQSTNHLGRANIRSQTDKYVFVHLVDYLKKQNLLPVVVFVFSKKRCEEYASTLSNIDLSIHSEKSEIHIAIEKAVARLRVEDRLLPQIARMRDFLGRGIAVHHGGLLPIVKEIVELLFARGLVKILFATETFAMGVNMPAKSVVFSSMRKHDGQSLRDLLPGEMTQMAGRAGRRGLDVTGTVIILSGPDELPSSTMLSSIILGKPSKLESQFRLTYNMILNLLRVETLKIEEMIKRSFSENATQSLFPEQQQLITHSENSLASLSVPECDICKQDLSDCYSLIIKAAKLRCARHTKAITLPLGHRILAPGRFCTIREDACPRRYTWQCYLAISGIWAKSFQRARVYVGSLPYLGPLCNFFPQFSLLDKPNPCLFSIDQVESITDCALKIKSPEILSGNVESLQKLQDSFQDLWQHNPAFVKSETSWLKSKDVELQELVAKYEGALVGIEKSHCIKCPKFSSHFAALHQIETVRLQIHDLRQTMSDQNLELMPDYQQRLAVLRDLEFINEDANINSANSLVITELVLENLLVSFEPEEIAALLSAFVFDEKSEIEQSISAHLESGKEQILRIAEHVQDIELKRQVSSLNEANILGNIPRFSLMEIVYEWARGMAYSFSNAIADECRVSNKSRSSAINRKYMVFHLREV</sequence>
<protein>
    <submittedName>
        <fullName evidence="8">Putative ATP-dependent RNA helicase</fullName>
    </submittedName>
</protein>
<keyword evidence="5" id="KW-0067">ATP-binding</keyword>
<name>A0A1U7LIE3_NEOID</name>
<dbReference type="GO" id="GO:0016787">
    <property type="term" value="F:hydrolase activity"/>
    <property type="evidence" value="ECO:0007669"/>
    <property type="project" value="UniProtKB-KW"/>
</dbReference>
<dbReference type="SMART" id="SM00490">
    <property type="entry name" value="HELICc"/>
    <property type="match status" value="1"/>
</dbReference>
<dbReference type="OrthoDB" id="64767at2759"/>
<organism evidence="8 9">
    <name type="scientific">Neolecta irregularis (strain DAH-3)</name>
    <dbReference type="NCBI Taxonomy" id="1198029"/>
    <lineage>
        <taxon>Eukaryota</taxon>
        <taxon>Fungi</taxon>
        <taxon>Dikarya</taxon>
        <taxon>Ascomycota</taxon>
        <taxon>Taphrinomycotina</taxon>
        <taxon>Neolectales</taxon>
        <taxon>Neolectaceae</taxon>
        <taxon>Neolecta</taxon>
    </lineage>
</organism>
<dbReference type="InterPro" id="IPR050699">
    <property type="entry name" value="RNA-DNA_Helicase"/>
</dbReference>
<proteinExistence type="inferred from homology"/>
<keyword evidence="3" id="KW-0378">Hydrolase</keyword>
<dbReference type="Gene3D" id="1.20.1500.20">
    <property type="match status" value="1"/>
</dbReference>
<dbReference type="OMA" id="TIREDAC"/>
<dbReference type="EMBL" id="LXFE01003392">
    <property type="protein sequence ID" value="OLL22398.1"/>
    <property type="molecule type" value="Genomic_DNA"/>
</dbReference>
<dbReference type="SUPFAM" id="SSF52540">
    <property type="entry name" value="P-loop containing nucleoside triphosphate hydrolases"/>
    <property type="match status" value="1"/>
</dbReference>
<dbReference type="GO" id="GO:0030968">
    <property type="term" value="P:endoplasmic reticulum unfolded protein response"/>
    <property type="evidence" value="ECO:0007669"/>
    <property type="project" value="EnsemblFungi"/>
</dbReference>
<dbReference type="SMART" id="SM01142">
    <property type="entry name" value="DSHCT"/>
    <property type="match status" value="1"/>
</dbReference>
<dbReference type="Gene3D" id="3.40.50.300">
    <property type="entry name" value="P-loop containing nucleotide triphosphate hydrolases"/>
    <property type="match status" value="2"/>
</dbReference>
<feature type="non-terminal residue" evidence="8">
    <location>
        <position position="1"/>
    </location>
</feature>
<dbReference type="Pfam" id="PF00271">
    <property type="entry name" value="Helicase_C"/>
    <property type="match status" value="1"/>
</dbReference>
<dbReference type="CDD" id="cd18795">
    <property type="entry name" value="SF2_C_Ski2"/>
    <property type="match status" value="1"/>
</dbReference>
<accession>A0A1U7LIE3</accession>
<dbReference type="Gene3D" id="1.10.3380.30">
    <property type="match status" value="1"/>
</dbReference>